<keyword evidence="1" id="KW-0732">Signal</keyword>
<dbReference type="EMBL" id="JBHSDH010000013">
    <property type="protein sequence ID" value="MFC4293047.1"/>
    <property type="molecule type" value="Genomic_DNA"/>
</dbReference>
<accession>A0ABV8RJF1</accession>
<proteinExistence type="predicted"/>
<organism evidence="2 3">
    <name type="scientific">Sphingorhabdus arenilitoris</name>
    <dbReference type="NCBI Taxonomy" id="1490041"/>
    <lineage>
        <taxon>Bacteria</taxon>
        <taxon>Pseudomonadati</taxon>
        <taxon>Pseudomonadota</taxon>
        <taxon>Alphaproteobacteria</taxon>
        <taxon>Sphingomonadales</taxon>
        <taxon>Sphingomonadaceae</taxon>
        <taxon>Sphingorhabdus</taxon>
    </lineage>
</organism>
<keyword evidence="3" id="KW-1185">Reference proteome</keyword>
<reference evidence="3" key="1">
    <citation type="journal article" date="2019" name="Int. J. Syst. Evol. Microbiol.">
        <title>The Global Catalogue of Microorganisms (GCM) 10K type strain sequencing project: providing services to taxonomists for standard genome sequencing and annotation.</title>
        <authorList>
            <consortium name="The Broad Institute Genomics Platform"/>
            <consortium name="The Broad Institute Genome Sequencing Center for Infectious Disease"/>
            <person name="Wu L."/>
            <person name="Ma J."/>
        </authorList>
    </citation>
    <scope>NUCLEOTIDE SEQUENCE [LARGE SCALE GENOMIC DNA]</scope>
    <source>
        <strain evidence="3">CECT 8531</strain>
    </source>
</reference>
<evidence type="ECO:0000313" key="3">
    <source>
        <dbReference type="Proteomes" id="UP001595887"/>
    </source>
</evidence>
<sequence length="142" mass="15326">MQISKAIGVLILASSYPGLACSPPPPQSLTDEERIEIEKQQEEDFINFAQNSQAIVEIRALTSSGENFSSMLVEIRKVHFGKAKADKVMKLRTVGDSLCGPGGLKRGQGGYTILKSGRQKTFNGLLGDHQIKLLQKAGLLAA</sequence>
<name>A0ABV8RJF1_9SPHN</name>
<feature type="signal peptide" evidence="1">
    <location>
        <begin position="1"/>
        <end position="20"/>
    </location>
</feature>
<dbReference type="RefSeq" id="WP_381424237.1">
    <property type="nucleotide sequence ID" value="NZ_JBHSDH010000013.1"/>
</dbReference>
<dbReference type="Proteomes" id="UP001595887">
    <property type="component" value="Unassembled WGS sequence"/>
</dbReference>
<feature type="chain" id="PRO_5046280392" evidence="1">
    <location>
        <begin position="21"/>
        <end position="142"/>
    </location>
</feature>
<comment type="caution">
    <text evidence="2">The sequence shown here is derived from an EMBL/GenBank/DDBJ whole genome shotgun (WGS) entry which is preliminary data.</text>
</comment>
<evidence type="ECO:0000313" key="2">
    <source>
        <dbReference type="EMBL" id="MFC4293047.1"/>
    </source>
</evidence>
<evidence type="ECO:0000256" key="1">
    <source>
        <dbReference type="SAM" id="SignalP"/>
    </source>
</evidence>
<gene>
    <name evidence="2" type="ORF">ACFOWX_11540</name>
</gene>
<protein>
    <submittedName>
        <fullName evidence="2">Uncharacterized protein</fullName>
    </submittedName>
</protein>